<organism evidence="1 2">
    <name type="scientific">Promethearchaeum syntrophicum</name>
    <dbReference type="NCBI Taxonomy" id="2594042"/>
    <lineage>
        <taxon>Archaea</taxon>
        <taxon>Promethearchaeati</taxon>
        <taxon>Promethearchaeota</taxon>
        <taxon>Promethearchaeia</taxon>
        <taxon>Promethearchaeales</taxon>
        <taxon>Promethearchaeaceae</taxon>
        <taxon>Promethearchaeum</taxon>
    </lineage>
</organism>
<keyword evidence="1" id="KW-0689">Ribosomal protein</keyword>
<reference evidence="1 2" key="1">
    <citation type="journal article" date="2020" name="Nature">
        <title>Isolation of an archaeon at the prokaryote-eukaryote interface.</title>
        <authorList>
            <person name="Imachi H."/>
            <person name="Nobu M.K."/>
            <person name="Nakahara N."/>
            <person name="Morono Y."/>
            <person name="Ogawara M."/>
            <person name="Takaki Y."/>
            <person name="Takano Y."/>
            <person name="Uematsu K."/>
            <person name="Ikuta T."/>
            <person name="Ito M."/>
            <person name="Matsui Y."/>
            <person name="Miyazaki M."/>
            <person name="Murata K."/>
            <person name="Saito Y."/>
            <person name="Sakai S."/>
            <person name="Song C."/>
            <person name="Tasumi E."/>
            <person name="Yamanaka Y."/>
            <person name="Yamaguchi T."/>
            <person name="Kamagata Y."/>
            <person name="Tamaki H."/>
            <person name="Takai K."/>
        </authorList>
    </citation>
    <scope>NUCLEOTIDE SEQUENCE [LARGE SCALE GENOMIC DNA]</scope>
    <source>
        <strain evidence="1 2">MK-D1</strain>
    </source>
</reference>
<keyword evidence="2" id="KW-1185">Reference proteome</keyword>
<proteinExistence type="predicted"/>
<evidence type="ECO:0000313" key="1">
    <source>
        <dbReference type="EMBL" id="XDF89327.1"/>
    </source>
</evidence>
<sequence>MARNKTLPMKLRLGKSRDMGSNIPSWVTIKTKGKIRSTPYSRRHWRTQRLKK</sequence>
<accession>A0AC61ZU48</accession>
<dbReference type="EMBL" id="CP042905">
    <property type="protein sequence ID" value="XDF89327.1"/>
    <property type="molecule type" value="Genomic_DNA"/>
</dbReference>
<name>A0AC61ZU48_9ARCH</name>
<reference evidence="1 2" key="2">
    <citation type="journal article" date="2024" name="Int. J. Syst. Evol. Microbiol.">
        <title>Promethearchaeum syntrophicum gen. nov., sp. nov., an anaerobic, obligately syntrophic archaeon, the first isolate of the lineage 'Asgard' archaea, and proposal of the new archaeal phylum Promethearchaeota phyl. nov. and kingdom Promethearchaeati regn. nov.</title>
        <authorList>
            <person name="Imachi H."/>
            <person name="Nobu M.K."/>
            <person name="Kato S."/>
            <person name="Takaki Y."/>
            <person name="Miyazaki M."/>
            <person name="Miyata M."/>
            <person name="Ogawara M."/>
            <person name="Saito Y."/>
            <person name="Sakai S."/>
            <person name="Tahara Y.O."/>
            <person name="Takano Y."/>
            <person name="Tasumi E."/>
            <person name="Uematsu K."/>
            <person name="Yoshimura T."/>
            <person name="Itoh T."/>
            <person name="Ohkuma M."/>
            <person name="Takai K."/>
        </authorList>
    </citation>
    <scope>NUCLEOTIDE SEQUENCE [LARGE SCALE GENOMIC DNA]</scope>
    <source>
        <strain evidence="1 2">MK-D1</strain>
    </source>
</reference>
<evidence type="ECO:0000313" key="2">
    <source>
        <dbReference type="Proteomes" id="UP000321408"/>
    </source>
</evidence>
<protein>
    <submittedName>
        <fullName evidence="1">50S ribosomal protein L39e</fullName>
    </submittedName>
</protein>
<keyword evidence="1" id="KW-0687">Ribonucleoprotein</keyword>
<gene>
    <name evidence="1" type="primary">rpl39e</name>
    <name evidence="1" type="ORF">DSAG12_04500</name>
</gene>
<dbReference type="Proteomes" id="UP000321408">
    <property type="component" value="Chromosome"/>
</dbReference>